<dbReference type="SUPFAM" id="SSF53271">
    <property type="entry name" value="PRTase-like"/>
    <property type="match status" value="1"/>
</dbReference>
<dbReference type="RefSeq" id="WP_118265290.1">
    <property type="nucleotide sequence ID" value="NZ_QRKY01000004.1"/>
</dbReference>
<evidence type="ECO:0000259" key="2">
    <source>
        <dbReference type="Pfam" id="PF18912"/>
    </source>
</evidence>
<name>A0A413Z0F0_9FIRM</name>
<proteinExistence type="inferred from homology"/>
<dbReference type="EMBL" id="QSHM01000002">
    <property type="protein sequence ID" value="RHC14775.1"/>
    <property type="molecule type" value="Genomic_DNA"/>
</dbReference>
<comment type="caution">
    <text evidence="3">The sequence shown here is derived from an EMBL/GenBank/DDBJ whole genome shotgun (WGS) entry which is preliminary data.</text>
</comment>
<dbReference type="PANTHER" id="PTHR47505">
    <property type="entry name" value="DNA UTILIZATION PROTEIN YHGH"/>
    <property type="match status" value="1"/>
</dbReference>
<comment type="similarity">
    <text evidence="1">Belongs to the ComF/GntX family.</text>
</comment>
<reference evidence="3 4" key="1">
    <citation type="submission" date="2018-08" db="EMBL/GenBank/DDBJ databases">
        <title>A genome reference for cultivated species of the human gut microbiota.</title>
        <authorList>
            <person name="Zou Y."/>
            <person name="Xue W."/>
            <person name="Luo G."/>
        </authorList>
    </citation>
    <scope>NUCLEOTIDE SEQUENCE [LARGE SCALE GENOMIC DNA]</scope>
    <source>
        <strain evidence="3 4">AM37-3BH</strain>
    </source>
</reference>
<sequence>MDYKKVLREVIDAVLPPACPMCGKPAPFVGGIRADICGSCMHNINYVSEPACLKCGKPVKDQETEYCSDCSRQKHVYDQACALYEYSKNVKESIYRFKYYNKQEYAGIYAKQMADRCGRMIRMWSPDVIIPVPIHISKYKERGFNQAGLIAQALGRAMQIPVDEEYLVRIVKTQPMKELSNRERIKNLQNAFQVRGKVVRYRKVLIVDDIYTTGATFDACAAVLKDAGVSQVYGISLCVGDGF</sequence>
<feature type="domain" description="Double zinc ribbon" evidence="2">
    <location>
        <begin position="10"/>
        <end position="70"/>
    </location>
</feature>
<evidence type="ECO:0000313" key="4">
    <source>
        <dbReference type="Proteomes" id="UP000285844"/>
    </source>
</evidence>
<dbReference type="InterPro" id="IPR051910">
    <property type="entry name" value="ComF/GntX_DNA_util-trans"/>
</dbReference>
<dbReference type="Proteomes" id="UP000285844">
    <property type="component" value="Unassembled WGS sequence"/>
</dbReference>
<accession>A0A413Z0F0</accession>
<evidence type="ECO:0000256" key="1">
    <source>
        <dbReference type="ARBA" id="ARBA00008007"/>
    </source>
</evidence>
<dbReference type="Pfam" id="PF18912">
    <property type="entry name" value="DZR_2"/>
    <property type="match status" value="1"/>
</dbReference>
<organism evidence="3 4">
    <name type="scientific">Lachnospira eligens</name>
    <dbReference type="NCBI Taxonomy" id="39485"/>
    <lineage>
        <taxon>Bacteria</taxon>
        <taxon>Bacillati</taxon>
        <taxon>Bacillota</taxon>
        <taxon>Clostridia</taxon>
        <taxon>Lachnospirales</taxon>
        <taxon>Lachnospiraceae</taxon>
        <taxon>Lachnospira</taxon>
    </lineage>
</organism>
<dbReference type="InterPro" id="IPR044005">
    <property type="entry name" value="DZR_2"/>
</dbReference>
<dbReference type="CDD" id="cd06223">
    <property type="entry name" value="PRTases_typeI"/>
    <property type="match status" value="1"/>
</dbReference>
<dbReference type="AlphaFoldDB" id="A0A413Z0F0"/>
<dbReference type="InterPro" id="IPR000836">
    <property type="entry name" value="PRTase_dom"/>
</dbReference>
<protein>
    <submittedName>
        <fullName evidence="3">ComF family protein</fullName>
    </submittedName>
</protein>
<dbReference type="Gene3D" id="3.40.50.2020">
    <property type="match status" value="1"/>
</dbReference>
<evidence type="ECO:0000313" key="3">
    <source>
        <dbReference type="EMBL" id="RHC14775.1"/>
    </source>
</evidence>
<dbReference type="PANTHER" id="PTHR47505:SF1">
    <property type="entry name" value="DNA UTILIZATION PROTEIN YHGH"/>
    <property type="match status" value="1"/>
</dbReference>
<gene>
    <name evidence="3" type="ORF">DW858_02855</name>
</gene>
<dbReference type="InterPro" id="IPR029057">
    <property type="entry name" value="PRTase-like"/>
</dbReference>